<dbReference type="AlphaFoldDB" id="A0A8J3R6Z4"/>
<feature type="region of interest" description="Disordered" evidence="1">
    <location>
        <begin position="41"/>
        <end position="74"/>
    </location>
</feature>
<accession>A0A8J3R6Z4</accession>
<keyword evidence="3" id="KW-1185">Reference proteome</keyword>
<evidence type="ECO:0000313" key="3">
    <source>
        <dbReference type="Proteomes" id="UP000610966"/>
    </source>
</evidence>
<dbReference type="Proteomes" id="UP000610966">
    <property type="component" value="Unassembled WGS sequence"/>
</dbReference>
<evidence type="ECO:0000313" key="2">
    <source>
        <dbReference type="EMBL" id="GIH68985.1"/>
    </source>
</evidence>
<gene>
    <name evidence="2" type="ORF">Mth01_12380</name>
</gene>
<reference evidence="2" key="1">
    <citation type="submission" date="2021-01" db="EMBL/GenBank/DDBJ databases">
        <title>Whole genome shotgun sequence of Sphaerimonospora thailandensis NBRC 107569.</title>
        <authorList>
            <person name="Komaki H."/>
            <person name="Tamura T."/>
        </authorList>
    </citation>
    <scope>NUCLEOTIDE SEQUENCE</scope>
    <source>
        <strain evidence="2">NBRC 107569</strain>
    </source>
</reference>
<sequence>MTDFPRRGWQLWSEIRADIVARSGGEEAVAEAHRRNQAYINRHTGGRADLEPGQSKLGAPRLGGGSGRAKRAQG</sequence>
<evidence type="ECO:0000256" key="1">
    <source>
        <dbReference type="SAM" id="MobiDB-lite"/>
    </source>
</evidence>
<proteinExistence type="predicted"/>
<organism evidence="2 3">
    <name type="scientific">Sphaerimonospora thailandensis</name>
    <dbReference type="NCBI Taxonomy" id="795644"/>
    <lineage>
        <taxon>Bacteria</taxon>
        <taxon>Bacillati</taxon>
        <taxon>Actinomycetota</taxon>
        <taxon>Actinomycetes</taxon>
        <taxon>Streptosporangiales</taxon>
        <taxon>Streptosporangiaceae</taxon>
        <taxon>Sphaerimonospora</taxon>
    </lineage>
</organism>
<comment type="caution">
    <text evidence="2">The sequence shown here is derived from an EMBL/GenBank/DDBJ whole genome shotgun (WGS) entry which is preliminary data.</text>
</comment>
<protein>
    <submittedName>
        <fullName evidence="2">Uncharacterized protein</fullName>
    </submittedName>
</protein>
<name>A0A8J3R6Z4_9ACTN</name>
<dbReference type="EMBL" id="BOOG01000011">
    <property type="protein sequence ID" value="GIH68985.1"/>
    <property type="molecule type" value="Genomic_DNA"/>
</dbReference>